<name>A0A0D2K5C9_9CHLO</name>
<gene>
    <name evidence="1" type="ORF">MNEG_16591</name>
</gene>
<dbReference type="GO" id="GO:0051131">
    <property type="term" value="P:chaperone-mediated protein complex assembly"/>
    <property type="evidence" value="ECO:0007669"/>
    <property type="project" value="TreeGrafter"/>
</dbReference>
<keyword evidence="2" id="KW-1185">Reference proteome</keyword>
<dbReference type="GO" id="GO:0007005">
    <property type="term" value="P:mitochondrion organization"/>
    <property type="evidence" value="ECO:0007669"/>
    <property type="project" value="TreeGrafter"/>
</dbReference>
<dbReference type="GO" id="GO:0006515">
    <property type="term" value="P:protein quality control for misfolded or incompletely synthesized proteins"/>
    <property type="evidence" value="ECO:0007669"/>
    <property type="project" value="TreeGrafter"/>
</dbReference>
<organism evidence="1 2">
    <name type="scientific">Monoraphidium neglectum</name>
    <dbReference type="NCBI Taxonomy" id="145388"/>
    <lineage>
        <taxon>Eukaryota</taxon>
        <taxon>Viridiplantae</taxon>
        <taxon>Chlorophyta</taxon>
        <taxon>core chlorophytes</taxon>
        <taxon>Chlorophyceae</taxon>
        <taxon>CS clade</taxon>
        <taxon>Sphaeropleales</taxon>
        <taxon>Selenastraceae</taxon>
        <taxon>Monoraphidium</taxon>
    </lineage>
</organism>
<accession>A0A0D2K5C9</accession>
<reference evidence="1 2" key="1">
    <citation type="journal article" date="2013" name="BMC Genomics">
        <title>Reconstruction of the lipid metabolism for the microalga Monoraphidium neglectum from its genome sequence reveals characteristics suitable for biofuel production.</title>
        <authorList>
            <person name="Bogen C."/>
            <person name="Al-Dilaimi A."/>
            <person name="Albersmeier A."/>
            <person name="Wichmann J."/>
            <person name="Grundmann M."/>
            <person name="Rupp O."/>
            <person name="Lauersen K.J."/>
            <person name="Blifernez-Klassen O."/>
            <person name="Kalinowski J."/>
            <person name="Goesmann A."/>
            <person name="Mussgnug J.H."/>
            <person name="Kruse O."/>
        </authorList>
    </citation>
    <scope>NUCLEOTIDE SEQUENCE [LARGE SCALE GENOMIC DNA]</scope>
    <source>
        <strain evidence="1 2">SAG 48.87</strain>
    </source>
</reference>
<dbReference type="GO" id="GO:0004176">
    <property type="term" value="F:ATP-dependent peptidase activity"/>
    <property type="evidence" value="ECO:0007669"/>
    <property type="project" value="InterPro"/>
</dbReference>
<dbReference type="Gene3D" id="1.20.5.5270">
    <property type="match status" value="1"/>
</dbReference>
<dbReference type="GO" id="GO:0003697">
    <property type="term" value="F:single-stranded DNA binding"/>
    <property type="evidence" value="ECO:0007669"/>
    <property type="project" value="TreeGrafter"/>
</dbReference>
<dbReference type="GO" id="GO:0005759">
    <property type="term" value="C:mitochondrial matrix"/>
    <property type="evidence" value="ECO:0007669"/>
    <property type="project" value="TreeGrafter"/>
</dbReference>
<evidence type="ECO:0000313" key="1">
    <source>
        <dbReference type="EMBL" id="KIY91373.1"/>
    </source>
</evidence>
<dbReference type="KEGG" id="mng:MNEG_16591"/>
<dbReference type="GO" id="GO:0005524">
    <property type="term" value="F:ATP binding"/>
    <property type="evidence" value="ECO:0007669"/>
    <property type="project" value="InterPro"/>
</dbReference>
<sequence>MKEQRRMILMEQLKSIKRELGLERDDKAALIGRFQSRWEPRKPFAPEDVSRVVQEELDKLAGLEPVSPEFNVTRNYLDW</sequence>
<dbReference type="InterPro" id="IPR027065">
    <property type="entry name" value="Lon_Prtase"/>
</dbReference>
<dbReference type="FunFam" id="1.20.5.5270:FF:000001">
    <property type="entry name" value="Lon protease homolog, mitochondrial"/>
    <property type="match status" value="1"/>
</dbReference>
<dbReference type="EMBL" id="KK106757">
    <property type="protein sequence ID" value="KIY91373.1"/>
    <property type="molecule type" value="Genomic_DNA"/>
</dbReference>
<evidence type="ECO:0000313" key="2">
    <source>
        <dbReference type="Proteomes" id="UP000054498"/>
    </source>
</evidence>
<dbReference type="STRING" id="145388.A0A0D2K5C9"/>
<dbReference type="Proteomes" id="UP000054498">
    <property type="component" value="Unassembled WGS sequence"/>
</dbReference>
<proteinExistence type="predicted"/>
<protein>
    <submittedName>
        <fullName evidence="1">Uncharacterized protein</fullName>
    </submittedName>
</protein>
<dbReference type="OrthoDB" id="2411602at2759"/>
<dbReference type="AlphaFoldDB" id="A0A0D2K5C9"/>
<dbReference type="PANTHER" id="PTHR43718:SF2">
    <property type="entry name" value="LON PROTEASE HOMOLOG, MITOCHONDRIAL"/>
    <property type="match status" value="1"/>
</dbReference>
<dbReference type="GeneID" id="25734366"/>
<dbReference type="RefSeq" id="XP_013890393.1">
    <property type="nucleotide sequence ID" value="XM_014034939.1"/>
</dbReference>
<dbReference type="GO" id="GO:0004252">
    <property type="term" value="F:serine-type endopeptidase activity"/>
    <property type="evidence" value="ECO:0007669"/>
    <property type="project" value="InterPro"/>
</dbReference>
<dbReference type="PANTHER" id="PTHR43718">
    <property type="entry name" value="LON PROTEASE"/>
    <property type="match status" value="1"/>
</dbReference>